<dbReference type="GO" id="GO:0005634">
    <property type="term" value="C:nucleus"/>
    <property type="evidence" value="ECO:0007669"/>
    <property type="project" value="UniProtKB-SubCell"/>
</dbReference>
<organism evidence="12">
    <name type="scientific">Musa acuminata subsp. malaccensis</name>
    <name type="common">Wild banana</name>
    <name type="synonym">Musa malaccensis</name>
    <dbReference type="NCBI Taxonomy" id="214687"/>
    <lineage>
        <taxon>Eukaryota</taxon>
        <taxon>Viridiplantae</taxon>
        <taxon>Streptophyta</taxon>
        <taxon>Embryophyta</taxon>
        <taxon>Tracheophyta</taxon>
        <taxon>Spermatophyta</taxon>
        <taxon>Magnoliopsida</taxon>
        <taxon>Liliopsida</taxon>
        <taxon>Zingiberales</taxon>
        <taxon>Musaceae</taxon>
        <taxon>Musa</taxon>
    </lineage>
</organism>
<dbReference type="Pfam" id="PF02183">
    <property type="entry name" value="HALZ"/>
    <property type="match status" value="1"/>
</dbReference>
<keyword evidence="4 8" id="KW-0371">Homeobox</keyword>
<dbReference type="InterPro" id="IPR009057">
    <property type="entry name" value="Homeodomain-like_sf"/>
</dbReference>
<dbReference type="GO" id="GO:0000981">
    <property type="term" value="F:DNA-binding transcription factor activity, RNA polymerase II-specific"/>
    <property type="evidence" value="ECO:0007669"/>
    <property type="project" value="UniProtKB-UniRule"/>
</dbReference>
<dbReference type="InterPro" id="IPR000047">
    <property type="entry name" value="HTH_motif"/>
</dbReference>
<dbReference type="CDD" id="cd00086">
    <property type="entry name" value="homeodomain"/>
    <property type="match status" value="1"/>
</dbReference>
<dbReference type="AlphaFoldDB" id="A0A8D6ZTJ9"/>
<evidence type="ECO:0000256" key="2">
    <source>
        <dbReference type="ARBA" id="ARBA00023015"/>
    </source>
</evidence>
<evidence type="ECO:0000259" key="11">
    <source>
        <dbReference type="PROSITE" id="PS50071"/>
    </source>
</evidence>
<evidence type="ECO:0000256" key="5">
    <source>
        <dbReference type="ARBA" id="ARBA00023163"/>
    </source>
</evidence>
<dbReference type="Gene3D" id="1.10.10.60">
    <property type="entry name" value="Homeodomain-like"/>
    <property type="match status" value="1"/>
</dbReference>
<evidence type="ECO:0000256" key="7">
    <source>
        <dbReference type="ARBA" id="ARBA00025748"/>
    </source>
</evidence>
<dbReference type="GO" id="GO:0000976">
    <property type="term" value="F:transcription cis-regulatory region binding"/>
    <property type="evidence" value="ECO:0007669"/>
    <property type="project" value="UniProtKB-ARBA"/>
</dbReference>
<sequence>MDPARLIFDSSSSHRHHGHRMLLLGSGGVSPVFGGAISALAEGANKRRPFFTSPDEILEEEYYYDEQLPEKKRRLMPDQVVHLLERSFEAENKLEPERKSELARKLGLQPRQVAVWFQNRRARWKTKQLEHDFDRLKSSYNSLLSDHDSLLKENDGLRSQVISLTEKLQSKAAALMAAAASVNDPASLGVPKKAEDRLSTGSGGSAVVDANQLLHSSEESCLPDGYHSMGLVDGRVHSEEDDASDEGCNYYSEEDAQLGWWVWN</sequence>
<accession>A0A8D6ZTJ9</accession>
<keyword evidence="2 10" id="KW-0805">Transcription regulation</keyword>
<evidence type="ECO:0000256" key="6">
    <source>
        <dbReference type="ARBA" id="ARBA00023242"/>
    </source>
</evidence>
<evidence type="ECO:0000256" key="4">
    <source>
        <dbReference type="ARBA" id="ARBA00023155"/>
    </source>
</evidence>
<dbReference type="InterPro" id="IPR045224">
    <property type="entry name" value="HDZip_class_I_plant"/>
</dbReference>
<name>A0A8D6ZTJ9_MUSAM</name>
<dbReference type="Pfam" id="PF00046">
    <property type="entry name" value="Homeodomain"/>
    <property type="match status" value="1"/>
</dbReference>
<dbReference type="SMART" id="SM00389">
    <property type="entry name" value="HOX"/>
    <property type="match status" value="1"/>
</dbReference>
<dbReference type="PROSITE" id="PS50071">
    <property type="entry name" value="HOMEOBOX_2"/>
    <property type="match status" value="1"/>
</dbReference>
<dbReference type="PROSITE" id="PS00027">
    <property type="entry name" value="HOMEOBOX_1"/>
    <property type="match status" value="1"/>
</dbReference>
<gene>
    <name evidence="12" type="ORF">GSMUA_232350.1</name>
</gene>
<reference evidence="12" key="1">
    <citation type="submission" date="2021-03" db="EMBL/GenBank/DDBJ databases">
        <authorList>
            <consortium name="Genoscope - CEA"/>
            <person name="William W."/>
        </authorList>
    </citation>
    <scope>NUCLEOTIDE SEQUENCE</scope>
    <source>
        <strain evidence="12">Doubled-haploid Pahang</strain>
    </source>
</reference>
<keyword evidence="5 10" id="KW-0804">Transcription</keyword>
<protein>
    <recommendedName>
        <fullName evidence="10">Homeobox-leucine zipper protein</fullName>
    </recommendedName>
    <alternativeName>
        <fullName evidence="10">HD-ZIP protein</fullName>
    </alternativeName>
    <alternativeName>
        <fullName evidence="10">Homeodomain transcription factor</fullName>
    </alternativeName>
</protein>
<evidence type="ECO:0000313" key="12">
    <source>
        <dbReference type="EMBL" id="CAG1835130.1"/>
    </source>
</evidence>
<dbReference type="PRINTS" id="PR00031">
    <property type="entry name" value="HTHREPRESSR"/>
</dbReference>
<comment type="similarity">
    <text evidence="7 10">Belongs to the HD-ZIP homeobox family. Class I subfamily.</text>
</comment>
<dbReference type="EMBL" id="HG996474">
    <property type="protein sequence ID" value="CAG1835130.1"/>
    <property type="molecule type" value="Genomic_DNA"/>
</dbReference>
<dbReference type="InterPro" id="IPR001356">
    <property type="entry name" value="HD"/>
</dbReference>
<feature type="DNA-binding region" description="Homeobox" evidence="8">
    <location>
        <begin position="69"/>
        <end position="128"/>
    </location>
</feature>
<evidence type="ECO:0000256" key="10">
    <source>
        <dbReference type="RuleBase" id="RU369038"/>
    </source>
</evidence>
<dbReference type="InterPro" id="IPR017970">
    <property type="entry name" value="Homeobox_CS"/>
</dbReference>
<dbReference type="SUPFAM" id="SSF46689">
    <property type="entry name" value="Homeodomain-like"/>
    <property type="match status" value="1"/>
</dbReference>
<comment type="subcellular location">
    <subcellularLocation>
        <location evidence="1 8 9">Nucleus</location>
    </subcellularLocation>
</comment>
<dbReference type="PANTHER" id="PTHR24326">
    <property type="entry name" value="HOMEOBOX-LEUCINE ZIPPER PROTEIN"/>
    <property type="match status" value="1"/>
</dbReference>
<feature type="domain" description="Homeobox" evidence="11">
    <location>
        <begin position="67"/>
        <end position="127"/>
    </location>
</feature>
<proteinExistence type="inferred from homology"/>
<dbReference type="GO" id="GO:0045893">
    <property type="term" value="P:positive regulation of DNA-templated transcription"/>
    <property type="evidence" value="ECO:0007669"/>
    <property type="project" value="UniProtKB-ARBA"/>
</dbReference>
<keyword evidence="3 8" id="KW-0238">DNA-binding</keyword>
<dbReference type="InterPro" id="IPR003106">
    <property type="entry name" value="Leu_zip_homeo"/>
</dbReference>
<evidence type="ECO:0000256" key="3">
    <source>
        <dbReference type="ARBA" id="ARBA00023125"/>
    </source>
</evidence>
<dbReference type="PANTHER" id="PTHR24326:SF497">
    <property type="entry name" value="HOMEOBOX-LEUCINE ZIPPER PROTEIN HAT5"/>
    <property type="match status" value="1"/>
</dbReference>
<evidence type="ECO:0000256" key="1">
    <source>
        <dbReference type="ARBA" id="ARBA00004123"/>
    </source>
</evidence>
<evidence type="ECO:0000256" key="9">
    <source>
        <dbReference type="RuleBase" id="RU000682"/>
    </source>
</evidence>
<evidence type="ECO:0000256" key="8">
    <source>
        <dbReference type="PROSITE-ProRule" id="PRU00108"/>
    </source>
</evidence>
<dbReference type="FunFam" id="1.10.10.60:FF:000144">
    <property type="entry name" value="homeobox-leucine zipper protein ATHB-6-like"/>
    <property type="match status" value="1"/>
</dbReference>
<comment type="function">
    <text evidence="10">Transcription factor.</text>
</comment>
<keyword evidence="6 8" id="KW-0539">Nucleus</keyword>